<gene>
    <name evidence="2" type="ORF">DZC30_21605</name>
</gene>
<dbReference type="InterPro" id="IPR037883">
    <property type="entry name" value="Knr4/Smi1-like_sf"/>
</dbReference>
<name>A0A373F626_COMTE</name>
<reference evidence="2 3" key="1">
    <citation type="submission" date="2018-08" db="EMBL/GenBank/DDBJ databases">
        <title>Comamonas testosteroni strain SWCO2.</title>
        <authorList>
            <person name="Jiang N."/>
            <person name="Zhang X.Z."/>
        </authorList>
    </citation>
    <scope>NUCLEOTIDE SEQUENCE [LARGE SCALE GENOMIC DNA]</scope>
    <source>
        <strain evidence="2 3">SWCO2</strain>
    </source>
</reference>
<dbReference type="AlphaFoldDB" id="A0A373F626"/>
<dbReference type="Pfam" id="PF09346">
    <property type="entry name" value="SMI1_KNR4"/>
    <property type="match status" value="1"/>
</dbReference>
<dbReference type="Proteomes" id="UP000261948">
    <property type="component" value="Unassembled WGS sequence"/>
</dbReference>
<keyword evidence="3" id="KW-1185">Reference proteome</keyword>
<comment type="caution">
    <text evidence="2">The sequence shown here is derived from an EMBL/GenBank/DDBJ whole genome shotgun (WGS) entry which is preliminary data.</text>
</comment>
<accession>A0A373F626</accession>
<protein>
    <submittedName>
        <fullName evidence="2">SMI1/KNR4 family protein</fullName>
    </submittedName>
</protein>
<dbReference type="SMART" id="SM00860">
    <property type="entry name" value="SMI1_KNR4"/>
    <property type="match status" value="1"/>
</dbReference>
<dbReference type="InterPro" id="IPR018958">
    <property type="entry name" value="Knr4/Smi1-like_dom"/>
</dbReference>
<feature type="domain" description="Knr4/Smi1-like" evidence="1">
    <location>
        <begin position="25"/>
        <end position="131"/>
    </location>
</feature>
<proteinExistence type="predicted"/>
<sequence length="274" mass="32134">MLNLQDLKDIKKRLRIINKSIVFSPLTKAAIKKLEKQLNVVFPEYLVNYLSLFGFEQNLCDCFFQAENDFIAHNQEMHESEYMRNYLMVGDRYGEDFWLIRLDDANDRRIYHWEDDEIIETEHTFDSFIQDADKYRSSANFAPEEESIDEGQWPQIWSVQFSICTTNEAEIYAAIPLTRTSEWELSEEHKSDSNPKNTAYTHTAKALLDGKEIVLTRFTPGLNPSISYSFDWKELVDSQKTNSKIKEWSAALESKVESFILIHYAYLDPAEYSL</sequence>
<dbReference type="OrthoDB" id="1453417at2"/>
<dbReference type="SUPFAM" id="SSF160631">
    <property type="entry name" value="SMI1/KNR4-like"/>
    <property type="match status" value="1"/>
</dbReference>
<dbReference type="EMBL" id="QURR01000048">
    <property type="protein sequence ID" value="RGE39601.1"/>
    <property type="molecule type" value="Genomic_DNA"/>
</dbReference>
<organism evidence="2 3">
    <name type="scientific">Comamonas testosteroni</name>
    <name type="common">Pseudomonas testosteroni</name>
    <dbReference type="NCBI Taxonomy" id="285"/>
    <lineage>
        <taxon>Bacteria</taxon>
        <taxon>Pseudomonadati</taxon>
        <taxon>Pseudomonadota</taxon>
        <taxon>Betaproteobacteria</taxon>
        <taxon>Burkholderiales</taxon>
        <taxon>Comamonadaceae</taxon>
        <taxon>Comamonas</taxon>
    </lineage>
</organism>
<evidence type="ECO:0000259" key="1">
    <source>
        <dbReference type="SMART" id="SM00860"/>
    </source>
</evidence>
<evidence type="ECO:0000313" key="3">
    <source>
        <dbReference type="Proteomes" id="UP000261948"/>
    </source>
</evidence>
<evidence type="ECO:0000313" key="2">
    <source>
        <dbReference type="EMBL" id="RGE39601.1"/>
    </source>
</evidence>
<dbReference type="Gene3D" id="3.40.1580.10">
    <property type="entry name" value="SMI1/KNR4-like"/>
    <property type="match status" value="1"/>
</dbReference>